<gene>
    <name evidence="1" type="ORF">EHQ46_10855</name>
</gene>
<reference evidence="2" key="1">
    <citation type="journal article" date="2019" name="PLoS Negl. Trop. Dis.">
        <title>Revisiting the worldwide diversity of Leptospira species in the environment.</title>
        <authorList>
            <person name="Vincent A.T."/>
            <person name="Schiettekatte O."/>
            <person name="Bourhy P."/>
            <person name="Veyrier F.J."/>
            <person name="Picardeau M."/>
        </authorList>
    </citation>
    <scope>NUCLEOTIDE SEQUENCE [LARGE SCALE GENOMIC DNA]</scope>
    <source>
        <strain evidence="2">201800272</strain>
    </source>
</reference>
<evidence type="ECO:0000313" key="2">
    <source>
        <dbReference type="Proteomes" id="UP000298200"/>
    </source>
</evidence>
<comment type="caution">
    <text evidence="1">The sequence shown here is derived from an EMBL/GenBank/DDBJ whole genome shotgun (WGS) entry which is preliminary data.</text>
</comment>
<proteinExistence type="predicted"/>
<dbReference type="EMBL" id="RQFU01000017">
    <property type="protein sequence ID" value="TGL20249.1"/>
    <property type="molecule type" value="Genomic_DNA"/>
</dbReference>
<name>A0ABY2M0Q3_9LEPT</name>
<organism evidence="1 2">
    <name type="scientific">Leptospira yanagawae</name>
    <dbReference type="NCBI Taxonomy" id="293069"/>
    <lineage>
        <taxon>Bacteria</taxon>
        <taxon>Pseudomonadati</taxon>
        <taxon>Spirochaetota</taxon>
        <taxon>Spirochaetia</taxon>
        <taxon>Leptospirales</taxon>
        <taxon>Leptospiraceae</taxon>
        <taxon>Leptospira</taxon>
    </lineage>
</organism>
<evidence type="ECO:0000313" key="1">
    <source>
        <dbReference type="EMBL" id="TGL20249.1"/>
    </source>
</evidence>
<dbReference type="Proteomes" id="UP000298200">
    <property type="component" value="Unassembled WGS sequence"/>
</dbReference>
<protein>
    <submittedName>
        <fullName evidence="1">Uncharacterized protein</fullName>
    </submittedName>
</protein>
<keyword evidence="2" id="KW-1185">Reference proteome</keyword>
<sequence length="159" mass="18206">MGYASWEIHEDFAPRIDTIVSIGCDKIQCEPSLLDDSNISQSQSLSDIILQKYEFLAYETQRQRVLSAFQEPKTIRDKTNASQESEESLIFIETLFAMSVENSDSRLNLPPISSNRLGIVLYEDSFPSVTRIDDPSEILEIIARYIDLPPPQAYWRKNV</sequence>
<accession>A0ABY2M0Q3</accession>